<comment type="caution">
    <text evidence="2">The sequence shown here is derived from an EMBL/GenBank/DDBJ whole genome shotgun (WGS) entry which is preliminary data.</text>
</comment>
<organism evidence="2 3">
    <name type="scientific">Marimonas arenosa</name>
    <dbReference type="NCBI Taxonomy" id="1795305"/>
    <lineage>
        <taxon>Bacteria</taxon>
        <taxon>Pseudomonadati</taxon>
        <taxon>Pseudomonadota</taxon>
        <taxon>Alphaproteobacteria</taxon>
        <taxon>Rhodobacterales</taxon>
        <taxon>Paracoccaceae</taxon>
        <taxon>Marimonas</taxon>
    </lineage>
</organism>
<dbReference type="AlphaFoldDB" id="A0AAE4B3A0"/>
<name>A0AAE4B3A0_9RHOB</name>
<accession>A0AAE4B3A0</accession>
<evidence type="ECO:0000256" key="1">
    <source>
        <dbReference type="SAM" id="MobiDB-lite"/>
    </source>
</evidence>
<dbReference type="EMBL" id="JANHAX010000002">
    <property type="protein sequence ID" value="MDQ2089838.1"/>
    <property type="molecule type" value="Genomic_DNA"/>
</dbReference>
<sequence length="131" mass="14884">MERELGHVRAVVSCIQAEFFTELLHEQVKITARFLRCFYGVLASFRHEQHAAGGLKMAYITSEKLSRQVPLVKLAGRFLTRIRRARRTARDKRIMAQLPSDRLADMGLPKVTDANSRSSGEAGDIPRADMW</sequence>
<proteinExistence type="predicted"/>
<evidence type="ECO:0000313" key="3">
    <source>
        <dbReference type="Proteomes" id="UP001226762"/>
    </source>
</evidence>
<dbReference type="Proteomes" id="UP001226762">
    <property type="component" value="Unassembled WGS sequence"/>
</dbReference>
<reference evidence="2" key="1">
    <citation type="submission" date="2022-07" db="EMBL/GenBank/DDBJ databases">
        <authorList>
            <person name="Otstavnykh N."/>
            <person name="Isaeva M."/>
            <person name="Bystritskaya E."/>
        </authorList>
    </citation>
    <scope>NUCLEOTIDE SEQUENCE</scope>
    <source>
        <strain evidence="2">KCTC 52189</strain>
    </source>
</reference>
<feature type="region of interest" description="Disordered" evidence="1">
    <location>
        <begin position="107"/>
        <end position="131"/>
    </location>
</feature>
<reference evidence="2" key="2">
    <citation type="submission" date="2023-02" db="EMBL/GenBank/DDBJ databases">
        <title>'Rhodoalgimonas zhirmunskyi' gen. nov., isolated from a red alga.</title>
        <authorList>
            <person name="Nedashkovskaya O.I."/>
            <person name="Otstavnykh N.Y."/>
            <person name="Bystritskaya E.P."/>
            <person name="Balabanova L.A."/>
            <person name="Isaeva M.P."/>
        </authorList>
    </citation>
    <scope>NUCLEOTIDE SEQUENCE</scope>
    <source>
        <strain evidence="2">KCTC 52189</strain>
    </source>
</reference>
<protein>
    <submittedName>
        <fullName evidence="2">Uncharacterized protein</fullName>
    </submittedName>
</protein>
<gene>
    <name evidence="2" type="ORF">NO357_08005</name>
</gene>
<dbReference type="RefSeq" id="WP_306735108.1">
    <property type="nucleotide sequence ID" value="NZ_JANHAX010000002.1"/>
</dbReference>
<evidence type="ECO:0000313" key="2">
    <source>
        <dbReference type="EMBL" id="MDQ2089838.1"/>
    </source>
</evidence>
<keyword evidence="3" id="KW-1185">Reference proteome</keyword>